<evidence type="ECO:0000256" key="3">
    <source>
        <dbReference type="ARBA" id="ARBA00022989"/>
    </source>
</evidence>
<dbReference type="Gene3D" id="2.60.40.10">
    <property type="entry name" value="Immunoglobulins"/>
    <property type="match status" value="7"/>
</dbReference>
<dbReference type="InterPro" id="IPR000719">
    <property type="entry name" value="Prot_kinase_dom"/>
</dbReference>
<gene>
    <name evidence="21" type="ORF">CHIRRI_LOCUS2082</name>
</gene>
<dbReference type="GO" id="GO:0046872">
    <property type="term" value="F:metal ion binding"/>
    <property type="evidence" value="ECO:0007669"/>
    <property type="project" value="UniProtKB-KW"/>
</dbReference>
<feature type="binding site" evidence="11">
    <location>
        <begin position="917"/>
        <end position="924"/>
    </location>
    <ligand>
        <name>ATP</name>
        <dbReference type="ChEBI" id="CHEBI:30616"/>
    </ligand>
</feature>
<dbReference type="Pfam" id="PF07714">
    <property type="entry name" value="PK_Tyr_Ser-Thr"/>
    <property type="match status" value="1"/>
</dbReference>
<dbReference type="SUPFAM" id="SSF48726">
    <property type="entry name" value="Immunoglobulin"/>
    <property type="match status" value="4"/>
</dbReference>
<keyword evidence="5" id="KW-1015">Disulfide bond</keyword>
<evidence type="ECO:0008006" key="23">
    <source>
        <dbReference type="Google" id="ProtNLM"/>
    </source>
</evidence>
<feature type="domain" description="Ig-like" evidence="20">
    <location>
        <begin position="630"/>
        <end position="726"/>
    </location>
</feature>
<feature type="signal peptide" evidence="18">
    <location>
        <begin position="1"/>
        <end position="20"/>
    </location>
</feature>
<keyword evidence="11 14" id="KW-0067">ATP-binding</keyword>
<feature type="domain" description="Ig-like" evidence="20">
    <location>
        <begin position="295"/>
        <end position="395"/>
    </location>
</feature>
<dbReference type="PANTHER" id="PTHR24416:SF600">
    <property type="entry name" value="PDGF- AND VEGF-RECEPTOR RELATED, ISOFORM J"/>
    <property type="match status" value="1"/>
</dbReference>
<dbReference type="Pfam" id="PF07679">
    <property type="entry name" value="I-set"/>
    <property type="match status" value="1"/>
</dbReference>
<dbReference type="GO" id="GO:0007169">
    <property type="term" value="P:cell surface receptor protein tyrosine kinase signaling pathway"/>
    <property type="evidence" value="ECO:0007669"/>
    <property type="project" value="TreeGrafter"/>
</dbReference>
<feature type="binding site" evidence="14">
    <location>
        <position position="948"/>
    </location>
    <ligand>
        <name>ATP</name>
        <dbReference type="ChEBI" id="CHEBI:30616"/>
    </ligand>
</feature>
<sequence length="1489" mass="169692">MRKNISVIVSIFQFWILIQCISYAATVQNPLRGYHGAPIIDPYDSVVISVNEGRIIECKGKEPITWVSEIIKNFPDAVEITFFEGNIKDDDSIIFTEDQNLFHSHLELKSVTISQVGFYYCVHNRSVRIDNDFDYEKEVIDYEASSIYVFVNDTENPLYNHNQNLIFARQYEPFIIPCKPNSPDVKIELIKDGEEIHYIGNYDPKIGFTVFFSHVEDSGFFECRLQDDHDNYIEFHVTVNEQLITTIFPTSTINFSSLKLHKRSINSLSGDGKSSVQYGTKNTKAQALSIYLKKPIIISDSQNYAKNGDNFTLTCNVEMTSDAAYLIKFNLPNGKEAQTSDYLTLSEIEHEHNNKRKSHRNLTIHKALDERDQGDYTCIIIDLFNNSNSAMSSITFVDKPVVQLNSSNPMIKTSKGKKTAKFHLNYFAYPKASFEWYDPHKNLIAKDNNIMTREKYNIAISPDDMTFTIKFPGIEDYGEYTLVAFTDGERFEKKVMLVVSEKPTCKMEDAYIMQGEEIHMKCECMAYPAAEIIWSFQPCQHPILWPKCRDVKNINTRIIAEKYQMLDIELDELNEQNQNETQNTQDAETIQSSEIRFTASQPGTVKCRAKNDIGEDKIEAKVQIVDLSAPLLISGIDENQNIAIGDNVTLECGAIIYNYTDKIRWLKNEEPVEERNDLHIKDSSVRFSYRQSLSFDAILKEDEGEYKCEVYDKENNELHSVTTFVNLHEAQPPLVVTNFNQSKLSQPLGGTLTLDCFVSGLPIPSLRWNKDGELFEVKENDTRISLMNNEMTLVFTVLKPEDSGYYECIAENRVAKEIKAIELDVSTPAGQLSKAIIISVLSIIVLLVLLSLYLCIKVQRKKRQIAELKAAGLANFEEGNIESIDPDVNLDEQADLLPYDKNFEFPREKLKLGKQLGAGAFGVVVKAVAQGIVHYEDETTVAVKMVKKQTDNEVMKALVSELKIMIHLGQHLNVVNLLGAVTKNIAKRELMVIVEYCQFGNLQSFLVKHRPYFIDQVRNDRIDPMIMKNELRWSKNSNYNSYNSDGNQYTPHVGHMPMGVANPGNHMTSHGYVRHSGFQQIDSCNTEATVVSATDGEESALLSNNSDAQPPWRSNYGMDYKGPVRSVCTSDLVCWSFQIARGMEYLSSRKILHGDLAARNILLCDDNIVKICDFGLSKSMYKNDNYKRKGEAPLPFKWLSLEAISDHVFSVYSDIWSYGVVLWEIFSLGKIPYTGQEANQELFYKLRDGYRMEKPKYSTQDIYDIMLNCWNAKPESRPLFNELGRKLSSFMMDSVKDHYLDLNEPYMQANTDNYKKGVRDYLTSLSIPEEEAPIPPLAEEENFYVNNSVPDVNAPSTPDYLSMSPKSGVVKFNSNKNDYLRPDSPTITKNLDTSPKNKKNLNKNAELPEEIPMLSHNQNGLLSVEDTDVEAQNSYTDMKFPSVKNPQDPEYKNIFATNENYVNIPATNKNSSIANPSYITFQSVKERNH</sequence>
<keyword evidence="8" id="KW-0393">Immunoglobulin domain</keyword>
<evidence type="ECO:0000256" key="5">
    <source>
        <dbReference type="ARBA" id="ARBA00023157"/>
    </source>
</evidence>
<evidence type="ECO:0000259" key="19">
    <source>
        <dbReference type="PROSITE" id="PS50011"/>
    </source>
</evidence>
<dbReference type="PIRSF" id="PIRSF000615">
    <property type="entry name" value="TyrPK_CSF1-R"/>
    <property type="match status" value="1"/>
</dbReference>
<feature type="compositionally biased region" description="Polar residues" evidence="16">
    <location>
        <begin position="1385"/>
        <end position="1394"/>
    </location>
</feature>
<feature type="domain" description="Ig-like" evidence="20">
    <location>
        <begin position="732"/>
        <end position="826"/>
    </location>
</feature>
<evidence type="ECO:0000256" key="1">
    <source>
        <dbReference type="ARBA" id="ARBA00004167"/>
    </source>
</evidence>
<feature type="binding site" evidence="11">
    <location>
        <position position="1159"/>
    </location>
    <ligand>
        <name>ATP</name>
        <dbReference type="ChEBI" id="CHEBI:30616"/>
    </ligand>
</feature>
<dbReference type="Gene3D" id="3.30.200.20">
    <property type="entry name" value="Phosphorylase Kinase, domain 1"/>
    <property type="match status" value="1"/>
</dbReference>
<keyword evidence="4 17" id="KW-0472">Membrane</keyword>
<keyword evidence="12" id="KW-0460">Magnesium</keyword>
<dbReference type="PROSITE" id="PS50835">
    <property type="entry name" value="IG_LIKE"/>
    <property type="match status" value="3"/>
</dbReference>
<keyword evidence="6" id="KW-0675">Receptor</keyword>
<dbReference type="InterPro" id="IPR003599">
    <property type="entry name" value="Ig_sub"/>
</dbReference>
<evidence type="ECO:0000256" key="15">
    <source>
        <dbReference type="SAM" id="Coils"/>
    </source>
</evidence>
<evidence type="ECO:0000256" key="18">
    <source>
        <dbReference type="SAM" id="SignalP"/>
    </source>
</evidence>
<evidence type="ECO:0000313" key="21">
    <source>
        <dbReference type="EMBL" id="CAH1711417.1"/>
    </source>
</evidence>
<organism evidence="21 22">
    <name type="scientific">Chironomus riparius</name>
    <dbReference type="NCBI Taxonomy" id="315576"/>
    <lineage>
        <taxon>Eukaryota</taxon>
        <taxon>Metazoa</taxon>
        <taxon>Ecdysozoa</taxon>
        <taxon>Arthropoda</taxon>
        <taxon>Hexapoda</taxon>
        <taxon>Insecta</taxon>
        <taxon>Pterygota</taxon>
        <taxon>Neoptera</taxon>
        <taxon>Endopterygota</taxon>
        <taxon>Diptera</taxon>
        <taxon>Nematocera</taxon>
        <taxon>Chironomoidea</taxon>
        <taxon>Chironomidae</taxon>
        <taxon>Chironominae</taxon>
        <taxon>Chironomus</taxon>
    </lineage>
</organism>
<dbReference type="SUPFAM" id="SSF56112">
    <property type="entry name" value="Protein kinase-like (PK-like)"/>
    <property type="match status" value="1"/>
</dbReference>
<evidence type="ECO:0000259" key="20">
    <source>
        <dbReference type="PROSITE" id="PS50835"/>
    </source>
</evidence>
<evidence type="ECO:0000256" key="12">
    <source>
        <dbReference type="PIRSR" id="PIRSR000615-3"/>
    </source>
</evidence>
<dbReference type="InterPro" id="IPR017441">
    <property type="entry name" value="Protein_kinase_ATP_BS"/>
</dbReference>
<evidence type="ECO:0000256" key="4">
    <source>
        <dbReference type="ARBA" id="ARBA00023136"/>
    </source>
</evidence>
<dbReference type="Proteomes" id="UP001153620">
    <property type="component" value="Chromosome 1"/>
</dbReference>
<feature type="chain" id="PRO_5040181251" description="Vascular endothelial growth factor receptor 1" evidence="18">
    <location>
        <begin position="21"/>
        <end position="1489"/>
    </location>
</feature>
<dbReference type="PANTHER" id="PTHR24416">
    <property type="entry name" value="TYROSINE-PROTEIN KINASE RECEPTOR"/>
    <property type="match status" value="1"/>
</dbReference>
<dbReference type="GO" id="GO:0004714">
    <property type="term" value="F:transmembrane receptor protein tyrosine kinase activity"/>
    <property type="evidence" value="ECO:0007669"/>
    <property type="project" value="UniProtKB-EC"/>
</dbReference>
<dbReference type="SMART" id="SM00220">
    <property type="entry name" value="S_TKc"/>
    <property type="match status" value="1"/>
</dbReference>
<feature type="transmembrane region" description="Helical" evidence="17">
    <location>
        <begin position="835"/>
        <end position="856"/>
    </location>
</feature>
<evidence type="ECO:0000256" key="2">
    <source>
        <dbReference type="ARBA" id="ARBA00022692"/>
    </source>
</evidence>
<dbReference type="InterPro" id="IPR050122">
    <property type="entry name" value="RTK"/>
</dbReference>
<keyword evidence="15" id="KW-0175">Coiled coil</keyword>
<dbReference type="PROSITE" id="PS00107">
    <property type="entry name" value="PROTEIN_KINASE_ATP"/>
    <property type="match status" value="1"/>
</dbReference>
<evidence type="ECO:0000256" key="9">
    <source>
        <dbReference type="ARBA" id="ARBA00051243"/>
    </source>
</evidence>
<dbReference type="Pfam" id="PF13927">
    <property type="entry name" value="Ig_3"/>
    <property type="match status" value="1"/>
</dbReference>
<dbReference type="EMBL" id="OU895877">
    <property type="protein sequence ID" value="CAH1711417.1"/>
    <property type="molecule type" value="Genomic_DNA"/>
</dbReference>
<keyword evidence="12" id="KW-0479">Metal-binding</keyword>
<keyword evidence="11 14" id="KW-0547">Nucleotide-binding</keyword>
<keyword evidence="18" id="KW-0732">Signal</keyword>
<name>A0A9P0INS9_9DIPT</name>
<evidence type="ECO:0000256" key="17">
    <source>
        <dbReference type="SAM" id="Phobius"/>
    </source>
</evidence>
<feature type="site" description="Important for interaction with phosphotyrosine-binding proteins" evidence="13">
    <location>
        <position position="1299"/>
    </location>
</feature>
<evidence type="ECO:0000256" key="6">
    <source>
        <dbReference type="ARBA" id="ARBA00023170"/>
    </source>
</evidence>
<evidence type="ECO:0000256" key="14">
    <source>
        <dbReference type="PROSITE-ProRule" id="PRU10141"/>
    </source>
</evidence>
<dbReference type="InterPro" id="IPR008266">
    <property type="entry name" value="Tyr_kinase_AS"/>
</dbReference>
<dbReference type="FunFam" id="3.30.200.20:FF:000384">
    <property type="entry name" value="Receptor protein-tyrosine kinase"/>
    <property type="match status" value="1"/>
</dbReference>
<evidence type="ECO:0000256" key="8">
    <source>
        <dbReference type="ARBA" id="ARBA00023319"/>
    </source>
</evidence>
<dbReference type="InterPro" id="IPR001245">
    <property type="entry name" value="Ser-Thr/Tyr_kinase_cat_dom"/>
</dbReference>
<protein>
    <recommendedName>
        <fullName evidence="23">Vascular endothelial growth factor receptor 1</fullName>
    </recommendedName>
</protein>
<dbReference type="InterPro" id="IPR007110">
    <property type="entry name" value="Ig-like_dom"/>
</dbReference>
<feature type="active site" description="Proton acceptor" evidence="10">
    <location>
        <position position="1155"/>
    </location>
</feature>
<evidence type="ECO:0000256" key="13">
    <source>
        <dbReference type="PIRSR" id="PIRSR000615-4"/>
    </source>
</evidence>
<evidence type="ECO:0000256" key="11">
    <source>
        <dbReference type="PIRSR" id="PIRSR000615-2"/>
    </source>
</evidence>
<feature type="binding site" evidence="12">
    <location>
        <position position="1160"/>
    </location>
    <ligand>
        <name>Mg(2+)</name>
        <dbReference type="ChEBI" id="CHEBI:18420"/>
    </ligand>
</feature>
<dbReference type="GO" id="GO:0043235">
    <property type="term" value="C:receptor complex"/>
    <property type="evidence" value="ECO:0007669"/>
    <property type="project" value="TreeGrafter"/>
</dbReference>
<dbReference type="FunFam" id="1.10.510.10:FF:000373">
    <property type="entry name" value="Receptor protein-tyrosine kinase"/>
    <property type="match status" value="1"/>
</dbReference>
<keyword evidence="7" id="KW-0325">Glycoprotein</keyword>
<dbReference type="GO" id="GO:0030154">
    <property type="term" value="P:cell differentiation"/>
    <property type="evidence" value="ECO:0007669"/>
    <property type="project" value="UniProtKB-ARBA"/>
</dbReference>
<dbReference type="FunFam" id="2.60.40.10:FF:000032">
    <property type="entry name" value="palladin isoform X1"/>
    <property type="match status" value="1"/>
</dbReference>
<dbReference type="PROSITE" id="PS50011">
    <property type="entry name" value="PROTEIN_KINASE_DOM"/>
    <property type="match status" value="1"/>
</dbReference>
<evidence type="ECO:0000256" key="16">
    <source>
        <dbReference type="SAM" id="MobiDB-lite"/>
    </source>
</evidence>
<dbReference type="InterPro" id="IPR013098">
    <property type="entry name" value="Ig_I-set"/>
</dbReference>
<feature type="binding site" evidence="12">
    <location>
        <position position="1173"/>
    </location>
    <ligand>
        <name>Mg(2+)</name>
        <dbReference type="ChEBI" id="CHEBI:18420"/>
    </ligand>
</feature>
<evidence type="ECO:0000256" key="10">
    <source>
        <dbReference type="PIRSR" id="PIRSR000615-1"/>
    </source>
</evidence>
<dbReference type="GO" id="GO:0005524">
    <property type="term" value="F:ATP binding"/>
    <property type="evidence" value="ECO:0007669"/>
    <property type="project" value="UniProtKB-UniRule"/>
</dbReference>
<dbReference type="GO" id="GO:0005886">
    <property type="term" value="C:plasma membrane"/>
    <property type="evidence" value="ECO:0007669"/>
    <property type="project" value="TreeGrafter"/>
</dbReference>
<proteinExistence type="predicted"/>
<feature type="coiled-coil region" evidence="15">
    <location>
        <begin position="563"/>
        <end position="590"/>
    </location>
</feature>
<evidence type="ECO:0000313" key="22">
    <source>
        <dbReference type="Proteomes" id="UP001153620"/>
    </source>
</evidence>
<accession>A0A9P0INS9</accession>
<dbReference type="InterPro" id="IPR011009">
    <property type="entry name" value="Kinase-like_dom_sf"/>
</dbReference>
<keyword evidence="3 17" id="KW-1133">Transmembrane helix</keyword>
<dbReference type="GO" id="GO:0007399">
    <property type="term" value="P:nervous system development"/>
    <property type="evidence" value="ECO:0007669"/>
    <property type="project" value="UniProtKB-ARBA"/>
</dbReference>
<comment type="subcellular location">
    <subcellularLocation>
        <location evidence="1">Membrane</location>
        <topology evidence="1">Single-pass membrane protein</topology>
    </subcellularLocation>
</comment>
<evidence type="ECO:0000256" key="7">
    <source>
        <dbReference type="ARBA" id="ARBA00023180"/>
    </source>
</evidence>
<dbReference type="InterPro" id="IPR036179">
    <property type="entry name" value="Ig-like_dom_sf"/>
</dbReference>
<feature type="region of interest" description="Disordered" evidence="16">
    <location>
        <begin position="1374"/>
        <end position="1399"/>
    </location>
</feature>
<feature type="domain" description="Protein kinase" evidence="19">
    <location>
        <begin position="910"/>
        <end position="1291"/>
    </location>
</feature>
<dbReference type="PROSITE" id="PS00109">
    <property type="entry name" value="PROTEIN_KINASE_TYR"/>
    <property type="match status" value="1"/>
</dbReference>
<dbReference type="Gene3D" id="1.10.510.10">
    <property type="entry name" value="Transferase(Phosphotransferase) domain 1"/>
    <property type="match status" value="1"/>
</dbReference>
<feature type="binding site" evidence="11">
    <location>
        <position position="944"/>
    </location>
    <ligand>
        <name>ATP</name>
        <dbReference type="ChEBI" id="CHEBI:30616"/>
    </ligand>
</feature>
<keyword evidence="2 17" id="KW-0812">Transmembrane</keyword>
<dbReference type="SMART" id="SM00409">
    <property type="entry name" value="IG"/>
    <property type="match status" value="6"/>
</dbReference>
<dbReference type="CDD" id="cd00096">
    <property type="entry name" value="Ig"/>
    <property type="match status" value="1"/>
</dbReference>
<dbReference type="SMART" id="SM00408">
    <property type="entry name" value="IGc2"/>
    <property type="match status" value="3"/>
</dbReference>
<reference evidence="21" key="2">
    <citation type="submission" date="2022-10" db="EMBL/GenBank/DDBJ databases">
        <authorList>
            <consortium name="ENA_rothamsted_submissions"/>
            <consortium name="culmorum"/>
            <person name="King R."/>
        </authorList>
    </citation>
    <scope>NUCLEOTIDE SEQUENCE</scope>
</reference>
<dbReference type="InterPro" id="IPR003598">
    <property type="entry name" value="Ig_sub2"/>
</dbReference>
<comment type="catalytic activity">
    <reaction evidence="9">
        <text>L-tyrosyl-[protein] + ATP = O-phospho-L-tyrosyl-[protein] + ADP + H(+)</text>
        <dbReference type="Rhea" id="RHEA:10596"/>
        <dbReference type="Rhea" id="RHEA-COMP:10136"/>
        <dbReference type="Rhea" id="RHEA-COMP:20101"/>
        <dbReference type="ChEBI" id="CHEBI:15378"/>
        <dbReference type="ChEBI" id="CHEBI:30616"/>
        <dbReference type="ChEBI" id="CHEBI:46858"/>
        <dbReference type="ChEBI" id="CHEBI:61978"/>
        <dbReference type="ChEBI" id="CHEBI:456216"/>
        <dbReference type="EC" id="2.7.10.1"/>
    </reaction>
</comment>
<dbReference type="InterPro" id="IPR013783">
    <property type="entry name" value="Ig-like_fold"/>
</dbReference>
<reference evidence="21" key="1">
    <citation type="submission" date="2022-01" db="EMBL/GenBank/DDBJ databases">
        <authorList>
            <person name="King R."/>
        </authorList>
    </citation>
    <scope>NUCLEOTIDE SEQUENCE</scope>
</reference>
<keyword evidence="22" id="KW-1185">Reference proteome</keyword>